<dbReference type="PROSITE" id="PS00873">
    <property type="entry name" value="NA_ALANINE_SYMP"/>
    <property type="match status" value="1"/>
</dbReference>
<protein>
    <submittedName>
        <fullName evidence="10">Alanine or Glycine Cation Symporter (AGCS) family protein</fullName>
    </submittedName>
</protein>
<accession>A0A0U5JFR9</accession>
<feature type="transmembrane region" description="Helical" evidence="9">
    <location>
        <begin position="315"/>
        <end position="338"/>
    </location>
</feature>
<keyword evidence="5 9" id="KW-0812">Transmembrane</keyword>
<dbReference type="KEGG" id="pnl:PNK_1638"/>
<gene>
    <name evidence="10" type="primary">agcs5</name>
    <name evidence="10" type="ORF">PNK_1638</name>
</gene>
<evidence type="ECO:0000256" key="7">
    <source>
        <dbReference type="ARBA" id="ARBA00022989"/>
    </source>
</evidence>
<dbReference type="NCBIfam" id="TIGR00835">
    <property type="entry name" value="agcS"/>
    <property type="match status" value="1"/>
</dbReference>
<evidence type="ECO:0000256" key="1">
    <source>
        <dbReference type="ARBA" id="ARBA00004651"/>
    </source>
</evidence>
<feature type="transmembrane region" description="Helical" evidence="9">
    <location>
        <begin position="106"/>
        <end position="129"/>
    </location>
</feature>
<sequence>MSSEIMTSVLSGLDILYSWIWGAPLLILLTGIGIYLTIALRGLQFRYLGYALKLVFGSRKAHPEAEGQGDISHFESLMTALAATIGIGNIAGVATAITVGGFGALFWMWVTALLGMATKYAEAILAVKYRVTDARGEMCGGPMYFIESGLGWKWLAGSFAFFGAVAALGGGNMLQANSVADVMRTMFHVDPWWSGVIVACLTGFTLLGGIKSIGKVASLLVPFMALFYIAGASIILMYHYERIPGAIMAIMTQAFTGQAAFGGFVGSTMLLALRVGVSRGLMTSEAGLGTASIAAAAAKTDLPGRQALVSMTGSFLATIIMCSVTGLVLGVTNVFGQLDAQGKLLNGASMTVAAFDSVFSGGGYVVTIGLILFAFTTLLGWAYYGEKCVEYLCGIKSVAIYRILFTLVIIPGAVLELDIVWKISDVFNGLMAFPNLIALCALSGVVISETRLFLNVLKAEQEAAKEAAALLENS</sequence>
<evidence type="ECO:0000256" key="8">
    <source>
        <dbReference type="ARBA" id="ARBA00023136"/>
    </source>
</evidence>
<feature type="transmembrane region" description="Helical" evidence="9">
    <location>
        <begin position="20"/>
        <end position="40"/>
    </location>
</feature>
<evidence type="ECO:0000256" key="9">
    <source>
        <dbReference type="RuleBase" id="RU363064"/>
    </source>
</evidence>
<dbReference type="Pfam" id="PF01235">
    <property type="entry name" value="Na_Ala_symp"/>
    <property type="match status" value="1"/>
</dbReference>
<feature type="transmembrane region" description="Helical" evidence="9">
    <location>
        <begin position="191"/>
        <end position="210"/>
    </location>
</feature>
<evidence type="ECO:0000256" key="3">
    <source>
        <dbReference type="ARBA" id="ARBA00022448"/>
    </source>
</evidence>
<evidence type="ECO:0000313" key="11">
    <source>
        <dbReference type="Proteomes" id="UP000069902"/>
    </source>
</evidence>
<evidence type="ECO:0000256" key="5">
    <source>
        <dbReference type="ARBA" id="ARBA00022692"/>
    </source>
</evidence>
<dbReference type="InParanoid" id="A0A0U5JFR9"/>
<keyword evidence="6 9" id="KW-0769">Symport</keyword>
<keyword evidence="8 9" id="KW-0472">Membrane</keyword>
<evidence type="ECO:0000313" key="10">
    <source>
        <dbReference type="EMBL" id="CUI17247.1"/>
    </source>
</evidence>
<feature type="transmembrane region" description="Helical" evidence="9">
    <location>
        <begin position="358"/>
        <end position="384"/>
    </location>
</feature>
<evidence type="ECO:0000256" key="6">
    <source>
        <dbReference type="ARBA" id="ARBA00022847"/>
    </source>
</evidence>
<feature type="transmembrane region" description="Helical" evidence="9">
    <location>
        <begin position="426"/>
        <end position="448"/>
    </location>
</feature>
<dbReference type="PRINTS" id="PR00175">
    <property type="entry name" value="NAALASMPORT"/>
</dbReference>
<dbReference type="FunFam" id="1.20.1740.10:FF:000004">
    <property type="entry name" value="Sodium:alanine symporter family protein"/>
    <property type="match status" value="1"/>
</dbReference>
<dbReference type="AlphaFoldDB" id="A0A0U5JFR9"/>
<dbReference type="GO" id="GO:0005886">
    <property type="term" value="C:plasma membrane"/>
    <property type="evidence" value="ECO:0007669"/>
    <property type="project" value="UniProtKB-SubCell"/>
</dbReference>
<feature type="transmembrane region" description="Helical" evidence="9">
    <location>
        <begin position="150"/>
        <end position="171"/>
    </location>
</feature>
<dbReference type="Gene3D" id="1.20.1740.10">
    <property type="entry name" value="Amino acid/polyamine transporter I"/>
    <property type="match status" value="1"/>
</dbReference>
<evidence type="ECO:0000256" key="4">
    <source>
        <dbReference type="ARBA" id="ARBA00022475"/>
    </source>
</evidence>
<keyword evidence="3 9" id="KW-0813">Transport</keyword>
<dbReference type="Proteomes" id="UP000069902">
    <property type="component" value="Chromosome cPNK"/>
</dbReference>
<reference evidence="11" key="1">
    <citation type="submission" date="2015-09" db="EMBL/GenBank/DDBJ databases">
        <authorList>
            <person name="Bertelli C."/>
        </authorList>
    </citation>
    <scope>NUCLEOTIDE SEQUENCE [LARGE SCALE GENOMIC DNA]</scope>
    <source>
        <strain evidence="11">KNic</strain>
    </source>
</reference>
<feature type="transmembrane region" description="Helical" evidence="9">
    <location>
        <begin position="391"/>
        <end position="414"/>
    </location>
</feature>
<name>A0A0U5JFR9_9BACT</name>
<dbReference type="PANTHER" id="PTHR30330:SF3">
    <property type="entry name" value="TRANSCRIPTIONAL REGULATOR, LRP FAMILY"/>
    <property type="match status" value="1"/>
</dbReference>
<keyword evidence="11" id="KW-1185">Reference proteome</keyword>
<dbReference type="RefSeq" id="WP_079992876.1">
    <property type="nucleotide sequence ID" value="NZ_LN879502.1"/>
</dbReference>
<dbReference type="EMBL" id="LN879502">
    <property type="protein sequence ID" value="CUI17247.1"/>
    <property type="molecule type" value="Genomic_DNA"/>
</dbReference>
<dbReference type="PATRIC" id="fig|389348.3.peg.1838"/>
<organism evidence="10 11">
    <name type="scientific">Candidatus Protochlamydia naegleriophila</name>
    <dbReference type="NCBI Taxonomy" id="389348"/>
    <lineage>
        <taxon>Bacteria</taxon>
        <taxon>Pseudomonadati</taxon>
        <taxon>Chlamydiota</taxon>
        <taxon>Chlamydiia</taxon>
        <taxon>Parachlamydiales</taxon>
        <taxon>Parachlamydiaceae</taxon>
        <taxon>Candidatus Protochlamydia</taxon>
    </lineage>
</organism>
<keyword evidence="4 9" id="KW-1003">Cell membrane</keyword>
<feature type="transmembrane region" description="Helical" evidence="9">
    <location>
        <begin position="246"/>
        <end position="273"/>
    </location>
</feature>
<keyword evidence="7 9" id="KW-1133">Transmembrane helix</keyword>
<comment type="subcellular location">
    <subcellularLocation>
        <location evidence="1 9">Cell membrane</location>
        <topology evidence="1 9">Multi-pass membrane protein</topology>
    </subcellularLocation>
</comment>
<evidence type="ECO:0000256" key="2">
    <source>
        <dbReference type="ARBA" id="ARBA00009261"/>
    </source>
</evidence>
<dbReference type="InterPro" id="IPR001463">
    <property type="entry name" value="Na/Ala_symport"/>
</dbReference>
<dbReference type="FunCoup" id="A0A0U5JFR9">
    <property type="interactions" value="119"/>
</dbReference>
<proteinExistence type="inferred from homology"/>
<feature type="transmembrane region" description="Helical" evidence="9">
    <location>
        <begin position="77"/>
        <end position="100"/>
    </location>
</feature>
<feature type="transmembrane region" description="Helical" evidence="9">
    <location>
        <begin position="217"/>
        <end position="240"/>
    </location>
</feature>
<comment type="similarity">
    <text evidence="2 9">Belongs to the alanine or glycine:cation symporter (AGCS) (TC 2.A.25) family.</text>
</comment>
<dbReference type="GO" id="GO:0005283">
    <property type="term" value="F:amino acid:sodium symporter activity"/>
    <property type="evidence" value="ECO:0007669"/>
    <property type="project" value="InterPro"/>
</dbReference>
<dbReference type="PANTHER" id="PTHR30330">
    <property type="entry name" value="AGSS FAMILY TRANSPORTER, SODIUM-ALANINE"/>
    <property type="match status" value="1"/>
</dbReference>